<protein>
    <submittedName>
        <fullName evidence="2">Uncharacterized protein</fullName>
    </submittedName>
</protein>
<comment type="caution">
    <text evidence="2">The sequence shown here is derived from an EMBL/GenBank/DDBJ whole genome shotgun (WGS) entry which is preliminary data.</text>
</comment>
<organism evidence="2 3">
    <name type="scientific">Arabis nemorensis</name>
    <dbReference type="NCBI Taxonomy" id="586526"/>
    <lineage>
        <taxon>Eukaryota</taxon>
        <taxon>Viridiplantae</taxon>
        <taxon>Streptophyta</taxon>
        <taxon>Embryophyta</taxon>
        <taxon>Tracheophyta</taxon>
        <taxon>Spermatophyta</taxon>
        <taxon>Magnoliopsida</taxon>
        <taxon>eudicotyledons</taxon>
        <taxon>Gunneridae</taxon>
        <taxon>Pentapetalae</taxon>
        <taxon>rosids</taxon>
        <taxon>malvids</taxon>
        <taxon>Brassicales</taxon>
        <taxon>Brassicaceae</taxon>
        <taxon>Arabideae</taxon>
        <taxon>Arabis</taxon>
    </lineage>
</organism>
<name>A0A565BB23_9BRAS</name>
<gene>
    <name evidence="2" type="ORF">ANE_LOCUS9274</name>
</gene>
<dbReference type="EMBL" id="CABITT030000003">
    <property type="protein sequence ID" value="VVA98829.1"/>
    <property type="molecule type" value="Genomic_DNA"/>
</dbReference>
<evidence type="ECO:0000313" key="3">
    <source>
        <dbReference type="Proteomes" id="UP000489600"/>
    </source>
</evidence>
<keyword evidence="1" id="KW-0732">Signal</keyword>
<keyword evidence="3" id="KW-1185">Reference proteome</keyword>
<dbReference type="Proteomes" id="UP000489600">
    <property type="component" value="Unassembled WGS sequence"/>
</dbReference>
<proteinExistence type="predicted"/>
<feature type="chain" id="PRO_5021958302" evidence="1">
    <location>
        <begin position="24"/>
        <end position="53"/>
    </location>
</feature>
<dbReference type="AlphaFoldDB" id="A0A565BB23"/>
<reference evidence="2" key="1">
    <citation type="submission" date="2019-07" db="EMBL/GenBank/DDBJ databases">
        <authorList>
            <person name="Dittberner H."/>
        </authorList>
    </citation>
    <scope>NUCLEOTIDE SEQUENCE [LARGE SCALE GENOMIC DNA]</scope>
</reference>
<evidence type="ECO:0000313" key="2">
    <source>
        <dbReference type="EMBL" id="VVA98829.1"/>
    </source>
</evidence>
<sequence length="53" mass="6000">MGFRLIQFNLLLSLGRFNSRVLASGTENYKWGNETSRKRRVIGQVEGDNNGAK</sequence>
<feature type="signal peptide" evidence="1">
    <location>
        <begin position="1"/>
        <end position="23"/>
    </location>
</feature>
<accession>A0A565BB23</accession>
<evidence type="ECO:0000256" key="1">
    <source>
        <dbReference type="SAM" id="SignalP"/>
    </source>
</evidence>